<evidence type="ECO:0000259" key="2">
    <source>
        <dbReference type="Pfam" id="PF07786"/>
    </source>
</evidence>
<dbReference type="Proteomes" id="UP000317371">
    <property type="component" value="Unassembled WGS sequence"/>
</dbReference>
<comment type="caution">
    <text evidence="3">The sequence shown here is derived from an EMBL/GenBank/DDBJ whole genome shotgun (WGS) entry which is preliminary data.</text>
</comment>
<evidence type="ECO:0000313" key="4">
    <source>
        <dbReference type="Proteomes" id="UP000317371"/>
    </source>
</evidence>
<proteinExistence type="predicted"/>
<feature type="domain" description="Heparan-alpha-glucosaminide N-acetyltransferase catalytic" evidence="2">
    <location>
        <begin position="20"/>
        <end position="248"/>
    </location>
</feature>
<feature type="transmembrane region" description="Helical" evidence="1">
    <location>
        <begin position="152"/>
        <end position="170"/>
    </location>
</feature>
<keyword evidence="1" id="KW-0812">Transmembrane</keyword>
<keyword evidence="1" id="KW-0472">Membrane</keyword>
<dbReference type="Pfam" id="PF07786">
    <property type="entry name" value="HGSNAT_cat"/>
    <property type="match status" value="1"/>
</dbReference>
<name>A0A540VJU5_9CHLR</name>
<gene>
    <name evidence="3" type="ORF">FKZ61_05165</name>
</gene>
<feature type="transmembrane region" description="Helical" evidence="1">
    <location>
        <begin position="62"/>
        <end position="83"/>
    </location>
</feature>
<feature type="transmembrane region" description="Helical" evidence="1">
    <location>
        <begin position="190"/>
        <end position="211"/>
    </location>
</feature>
<evidence type="ECO:0000313" key="3">
    <source>
        <dbReference type="EMBL" id="TQE97028.1"/>
    </source>
</evidence>
<dbReference type="OrthoDB" id="9807591at2"/>
<keyword evidence="4" id="KW-1185">Reference proteome</keyword>
<accession>A0A540VJU5</accession>
<dbReference type="AlphaFoldDB" id="A0A540VJU5"/>
<feature type="transmembrane region" description="Helical" evidence="1">
    <location>
        <begin position="21"/>
        <end position="42"/>
    </location>
</feature>
<evidence type="ECO:0000256" key="1">
    <source>
        <dbReference type="SAM" id="Phobius"/>
    </source>
</evidence>
<keyword evidence="1" id="KW-1133">Transmembrane helix</keyword>
<feature type="transmembrane region" description="Helical" evidence="1">
    <location>
        <begin position="129"/>
        <end position="145"/>
    </location>
</feature>
<dbReference type="EMBL" id="VIGC01000005">
    <property type="protein sequence ID" value="TQE97028.1"/>
    <property type="molecule type" value="Genomic_DNA"/>
</dbReference>
<reference evidence="3 4" key="1">
    <citation type="submission" date="2019-06" db="EMBL/GenBank/DDBJ databases">
        <title>Genome sequence of Litorilinea aerophila BAA-2444.</title>
        <authorList>
            <person name="Maclea K.S."/>
            <person name="Maurais E.G."/>
            <person name="Iannazzi L.C."/>
        </authorList>
    </citation>
    <scope>NUCLEOTIDE SEQUENCE [LARGE SCALE GENOMIC DNA]</scope>
    <source>
        <strain evidence="3 4">ATCC BAA-2444</strain>
    </source>
</reference>
<protein>
    <submittedName>
        <fullName evidence="3">DUF1624 domain-containing protein</fullName>
    </submittedName>
</protein>
<dbReference type="RefSeq" id="WP_141609013.1">
    <property type="nucleotide sequence ID" value="NZ_VIGC02000005.1"/>
</dbReference>
<feature type="transmembrane region" description="Helical" evidence="1">
    <location>
        <begin position="240"/>
        <end position="262"/>
    </location>
</feature>
<feature type="transmembrane region" description="Helical" evidence="1">
    <location>
        <begin position="104"/>
        <end position="123"/>
    </location>
</feature>
<sequence>MQIQQTERLSGTLAQSPARRFWEIDALRGVAIIMMVIFHLMWDLWFFRVLPDLVLYAGFWKYFQRVTANLFILLVGVSLTISYRRASRGGGGGPGLFQKFLRRGMRIFAWGMVISLVVAALGIGQVHFGILHLIGFSVAAAYPFLERRWLNLALWALFNVAGYVLLSVRVSFPWLVWLGVEPYGYGAVDYFPIVPWFGVVLLGIFVGNTFYTGRGRQLPLPEWGGSLPVRWLSFLGRHSLTIYLLHQPALFLLMVLLGIAPLPF</sequence>
<dbReference type="InParanoid" id="A0A540VJU5"/>
<organism evidence="3 4">
    <name type="scientific">Litorilinea aerophila</name>
    <dbReference type="NCBI Taxonomy" id="1204385"/>
    <lineage>
        <taxon>Bacteria</taxon>
        <taxon>Bacillati</taxon>
        <taxon>Chloroflexota</taxon>
        <taxon>Caldilineae</taxon>
        <taxon>Caldilineales</taxon>
        <taxon>Caldilineaceae</taxon>
        <taxon>Litorilinea</taxon>
    </lineage>
</organism>
<dbReference type="InterPro" id="IPR012429">
    <property type="entry name" value="HGSNAT_cat"/>
</dbReference>